<dbReference type="InterPro" id="IPR007110">
    <property type="entry name" value="Ig-like_dom"/>
</dbReference>
<keyword evidence="2 7" id="KW-0812">Transmembrane</keyword>
<dbReference type="SMART" id="SM00408">
    <property type="entry name" value="IGc2"/>
    <property type="match status" value="5"/>
</dbReference>
<dbReference type="PANTHER" id="PTHR23278:SF26">
    <property type="entry name" value="SIDESTEP III, ISOFORM O"/>
    <property type="match status" value="1"/>
</dbReference>
<feature type="domain" description="Ig-like" evidence="8">
    <location>
        <begin position="520"/>
        <end position="613"/>
    </location>
</feature>
<dbReference type="EMBL" id="CAKASE010000060">
    <property type="protein sequence ID" value="CAG9568359.1"/>
    <property type="molecule type" value="Genomic_DNA"/>
</dbReference>
<feature type="transmembrane region" description="Helical" evidence="7">
    <location>
        <begin position="933"/>
        <end position="953"/>
    </location>
</feature>
<dbReference type="SMART" id="SM00409">
    <property type="entry name" value="IG"/>
    <property type="match status" value="4"/>
</dbReference>
<sequence length="1048" mass="116662">MCNSKSVVAIQNDISDPFEIRSGVRQGDALSTVVFNLTLEAAIRNVGVKGLLDYNTSQLAAYADDIVITSRSQSSMIRHTTTLQMEAATYGLMVNASKTKYLHSTRNPRPLQDVTIGDDTIEGVSSFKYLGSILSSRNKVGDEVNARIMAGSRCFYSLSKLFRSKYLSAKSKLSIYKTIIRPVTTYGCEAWSLTALETQKLAVFERKVLRKVFGPVKDADGDYRIRMNHELEALMNRETIVRFIKSQRLRWAGHVERMGKNRAPKIMTDWKPQQRRPRGRPRKRCAQINSNLADFVPVSTMDVEAVVGRTASLPCDIEPDSNEDRVYMVLWFRHAGGKPLYSFDVRGRSFNKALHWSDPLAFGRRAYFVTMSRPSSLTVDAVQLDDEGIYRCRVDFKNSPTRNFQIRLNVVVPPHQLLLYDEAGRDVAGVVGPLEEGGNFTLLCELRGGRPKPTLSWLINNTPLEEHTILKNDGKIIISKISVSGAERSWLNTTVKCQATNTPLLSPQERTARVEMNLKPTSVSIVDKPGQLSADSEVTLVCVTHGSRPPAQISWYRENRRYTRGKHSEYINETSSISKLTMLPQPEDDGATIRCRADNPILRVALEDSVKMSVVYKPVLTMSLGSTLNPNDIKEGDDVYFECNIKANPKEHRISWYHNEEQVTQNMSSGVFISTKSLVLQRVSRRDGGLYSCRAANQLGETSSQSVYLRVQYAPTCAQTSPLVLGARLDSSLKVRCSVSADPADVAFYWQFNNSGESFQVSPARYVSTGGTASELRYRAASERDYGALLCRATNAVGRQKKPCVFQIVPAARPSPPRNCTAKRSDINMETFLTVRCIAGYDGGLSQYFTLEAVGETGRILANNTADTTDLVVWLNVSWSELESLSVNEVLSVSARNSKGVSEPVLIRDLVYKDAAKHTEDTTRVSSKFPTTAAIAGVVAVVTIVVITTVLLLKKRNEASSSSKRPSQSVVQVDANGRRYLIAYPAQDKLETKPDILNPKADSEPPRVVLESSDNKTYSIKEAGQHKSSYQPPSIEEDMVKIDFSHFY</sequence>
<dbReference type="InterPro" id="IPR013106">
    <property type="entry name" value="Ig_V-set"/>
</dbReference>
<feature type="region of interest" description="Disordered" evidence="6">
    <location>
        <begin position="993"/>
        <end position="1016"/>
    </location>
</feature>
<dbReference type="PANTHER" id="PTHR23278">
    <property type="entry name" value="SIDESTEP PROTEIN"/>
    <property type="match status" value="1"/>
</dbReference>
<gene>
    <name evidence="10" type="ORF">DCHRY22_LOCUS8253</name>
</gene>
<dbReference type="Pfam" id="PF07686">
    <property type="entry name" value="V-set"/>
    <property type="match status" value="1"/>
</dbReference>
<evidence type="ECO:0000256" key="7">
    <source>
        <dbReference type="SAM" id="Phobius"/>
    </source>
</evidence>
<comment type="subcellular location">
    <subcellularLocation>
        <location evidence="1">Membrane</location>
        <topology evidence="1">Single-pass membrane protein</topology>
    </subcellularLocation>
</comment>
<evidence type="ECO:0000259" key="9">
    <source>
        <dbReference type="PROSITE" id="PS50878"/>
    </source>
</evidence>
<dbReference type="InterPro" id="IPR003598">
    <property type="entry name" value="Ig_sub2"/>
</dbReference>
<dbReference type="GO" id="GO:0071897">
    <property type="term" value="P:DNA biosynthetic process"/>
    <property type="evidence" value="ECO:0007669"/>
    <property type="project" value="UniProtKB-ARBA"/>
</dbReference>
<dbReference type="Pfam" id="PF13927">
    <property type="entry name" value="Ig_3"/>
    <property type="match status" value="1"/>
</dbReference>
<dbReference type="Pfam" id="PF08205">
    <property type="entry name" value="C2-set_2"/>
    <property type="match status" value="1"/>
</dbReference>
<dbReference type="InterPro" id="IPR003599">
    <property type="entry name" value="Ig_sub"/>
</dbReference>
<dbReference type="GO" id="GO:0016020">
    <property type="term" value="C:membrane"/>
    <property type="evidence" value="ECO:0007669"/>
    <property type="project" value="UniProtKB-SubCell"/>
</dbReference>
<evidence type="ECO:0000256" key="1">
    <source>
        <dbReference type="ARBA" id="ARBA00004167"/>
    </source>
</evidence>
<evidence type="ECO:0000313" key="11">
    <source>
        <dbReference type="Proteomes" id="UP000789524"/>
    </source>
</evidence>
<evidence type="ECO:0000313" key="10">
    <source>
        <dbReference type="EMBL" id="CAG9568359.1"/>
    </source>
</evidence>
<dbReference type="InterPro" id="IPR043502">
    <property type="entry name" value="DNA/RNA_pol_sf"/>
</dbReference>
<organism evidence="10 11">
    <name type="scientific">Danaus chrysippus</name>
    <name type="common">African queen</name>
    <dbReference type="NCBI Taxonomy" id="151541"/>
    <lineage>
        <taxon>Eukaryota</taxon>
        <taxon>Metazoa</taxon>
        <taxon>Ecdysozoa</taxon>
        <taxon>Arthropoda</taxon>
        <taxon>Hexapoda</taxon>
        <taxon>Insecta</taxon>
        <taxon>Pterygota</taxon>
        <taxon>Neoptera</taxon>
        <taxon>Endopterygota</taxon>
        <taxon>Lepidoptera</taxon>
        <taxon>Glossata</taxon>
        <taxon>Ditrysia</taxon>
        <taxon>Papilionoidea</taxon>
        <taxon>Nymphalidae</taxon>
        <taxon>Danainae</taxon>
        <taxon>Danaini</taxon>
        <taxon>Danaina</taxon>
        <taxon>Danaus</taxon>
        <taxon>Anosia</taxon>
    </lineage>
</organism>
<feature type="domain" description="Ig-like" evidence="8">
    <location>
        <begin position="297"/>
        <end position="409"/>
    </location>
</feature>
<keyword evidence="4 7" id="KW-0472">Membrane</keyword>
<evidence type="ECO:0000256" key="2">
    <source>
        <dbReference type="ARBA" id="ARBA00022692"/>
    </source>
</evidence>
<feature type="domain" description="Ig-like" evidence="8">
    <location>
        <begin position="414"/>
        <end position="515"/>
    </location>
</feature>
<dbReference type="InterPro" id="IPR000477">
    <property type="entry name" value="RT_dom"/>
</dbReference>
<reference evidence="10" key="1">
    <citation type="submission" date="2021-09" db="EMBL/GenBank/DDBJ databases">
        <authorList>
            <person name="Martin H S."/>
        </authorList>
    </citation>
    <scope>NUCLEOTIDE SEQUENCE</scope>
</reference>
<dbReference type="OrthoDB" id="10055806at2759"/>
<keyword evidence="3 7" id="KW-1133">Transmembrane helix</keyword>
<dbReference type="CDD" id="cd00096">
    <property type="entry name" value="Ig"/>
    <property type="match status" value="2"/>
</dbReference>
<keyword evidence="5" id="KW-1015">Disulfide bond</keyword>
<evidence type="ECO:0000259" key="8">
    <source>
        <dbReference type="PROSITE" id="PS50835"/>
    </source>
</evidence>
<evidence type="ECO:0000256" key="3">
    <source>
        <dbReference type="ARBA" id="ARBA00022989"/>
    </source>
</evidence>
<dbReference type="Pfam" id="PF00078">
    <property type="entry name" value="RVT_1"/>
    <property type="match status" value="1"/>
</dbReference>
<accession>A0A8J2W3U0</accession>
<protein>
    <submittedName>
        <fullName evidence="10">(African queen) hypothetical protein</fullName>
    </submittedName>
</protein>
<dbReference type="InterPro" id="IPR013783">
    <property type="entry name" value="Ig-like_fold"/>
</dbReference>
<dbReference type="AlphaFoldDB" id="A0A8J2W3U0"/>
<dbReference type="PROSITE" id="PS50835">
    <property type="entry name" value="IG_LIKE"/>
    <property type="match status" value="5"/>
</dbReference>
<evidence type="ECO:0000256" key="5">
    <source>
        <dbReference type="ARBA" id="ARBA00023157"/>
    </source>
</evidence>
<feature type="domain" description="Ig-like" evidence="8">
    <location>
        <begin position="715"/>
        <end position="795"/>
    </location>
</feature>
<proteinExistence type="predicted"/>
<feature type="domain" description="Ig-like" evidence="8">
    <location>
        <begin position="618"/>
        <end position="708"/>
    </location>
</feature>
<comment type="caution">
    <text evidence="10">The sequence shown here is derived from an EMBL/GenBank/DDBJ whole genome shotgun (WGS) entry which is preliminary data.</text>
</comment>
<dbReference type="InterPro" id="IPR013162">
    <property type="entry name" value="CD80_C2-set"/>
</dbReference>
<evidence type="ECO:0000256" key="6">
    <source>
        <dbReference type="SAM" id="MobiDB-lite"/>
    </source>
</evidence>
<dbReference type="SUPFAM" id="SSF56672">
    <property type="entry name" value="DNA/RNA polymerases"/>
    <property type="match status" value="1"/>
</dbReference>
<feature type="domain" description="Reverse transcriptase" evidence="9">
    <location>
        <begin position="1"/>
        <end position="134"/>
    </location>
</feature>
<dbReference type="PROSITE" id="PS50878">
    <property type="entry name" value="RT_POL"/>
    <property type="match status" value="1"/>
</dbReference>
<dbReference type="Gene3D" id="2.60.40.10">
    <property type="entry name" value="Immunoglobulins"/>
    <property type="match status" value="5"/>
</dbReference>
<dbReference type="InterPro" id="IPR036179">
    <property type="entry name" value="Ig-like_dom_sf"/>
</dbReference>
<dbReference type="Proteomes" id="UP000789524">
    <property type="component" value="Unassembled WGS sequence"/>
</dbReference>
<keyword evidence="11" id="KW-1185">Reference proteome</keyword>
<evidence type="ECO:0000256" key="4">
    <source>
        <dbReference type="ARBA" id="ARBA00023136"/>
    </source>
</evidence>
<dbReference type="SUPFAM" id="SSF48726">
    <property type="entry name" value="Immunoglobulin"/>
    <property type="match status" value="5"/>
</dbReference>
<name>A0A8J2W3U0_9NEOP</name>